<evidence type="ECO:0000259" key="1">
    <source>
        <dbReference type="PROSITE" id="PS50943"/>
    </source>
</evidence>
<dbReference type="PROSITE" id="PS50943">
    <property type="entry name" value="HTH_CROC1"/>
    <property type="match status" value="1"/>
</dbReference>
<dbReference type="InterPro" id="IPR001387">
    <property type="entry name" value="Cro/C1-type_HTH"/>
</dbReference>
<evidence type="ECO:0000313" key="2">
    <source>
        <dbReference type="EMBL" id="SNS18938.1"/>
    </source>
</evidence>
<dbReference type="Gene3D" id="1.10.260.40">
    <property type="entry name" value="lambda repressor-like DNA-binding domains"/>
    <property type="match status" value="1"/>
</dbReference>
<accession>A0A239CGZ7</accession>
<protein>
    <submittedName>
        <fullName evidence="2">Helix-turn-helix domain-containing protein</fullName>
    </submittedName>
</protein>
<dbReference type="GO" id="GO:0003677">
    <property type="term" value="F:DNA binding"/>
    <property type="evidence" value="ECO:0007669"/>
    <property type="project" value="InterPro"/>
</dbReference>
<organism evidence="2 3">
    <name type="scientific">Actinoplanes regularis</name>
    <dbReference type="NCBI Taxonomy" id="52697"/>
    <lineage>
        <taxon>Bacteria</taxon>
        <taxon>Bacillati</taxon>
        <taxon>Actinomycetota</taxon>
        <taxon>Actinomycetes</taxon>
        <taxon>Micromonosporales</taxon>
        <taxon>Micromonosporaceae</taxon>
        <taxon>Actinoplanes</taxon>
    </lineage>
</organism>
<dbReference type="Proteomes" id="UP000198415">
    <property type="component" value="Unassembled WGS sequence"/>
</dbReference>
<sequence>MSDLGRTLREAREQAGLSLAGMAKRTGYSRGYIGNVETGVRAVTPDVIRKYESVLGEDLKRRQLLLGTISALAAGAAPDTAASIANDINGGRTGMLTGVQTTHATDRAVASLVARNSPSIASLTKWSRSGKALLRVNAAGILAKVGSPTIDNEAVSVLQADGESRELYLTAVLHRVLGLDWDASANLAASSAPLSPDQLQVLKAELSNPNDSGARFCSVLLLSRNQRAEPHITDALLSALRSESSRENLRAIGAALAGVNPLKI</sequence>
<feature type="domain" description="HTH cro/C1-type" evidence="1">
    <location>
        <begin position="8"/>
        <end position="62"/>
    </location>
</feature>
<evidence type="ECO:0000313" key="3">
    <source>
        <dbReference type="Proteomes" id="UP000198415"/>
    </source>
</evidence>
<dbReference type="OrthoDB" id="3213425at2"/>
<dbReference type="SMART" id="SM00530">
    <property type="entry name" value="HTH_XRE"/>
    <property type="match status" value="1"/>
</dbReference>
<dbReference type="InterPro" id="IPR010982">
    <property type="entry name" value="Lambda_DNA-bd_dom_sf"/>
</dbReference>
<reference evidence="2 3" key="1">
    <citation type="submission" date="2017-06" db="EMBL/GenBank/DDBJ databases">
        <authorList>
            <person name="Kim H.J."/>
            <person name="Triplett B.A."/>
        </authorList>
    </citation>
    <scope>NUCLEOTIDE SEQUENCE [LARGE SCALE GENOMIC DNA]</scope>
    <source>
        <strain evidence="2 3">DSM 43151</strain>
    </source>
</reference>
<dbReference type="SUPFAM" id="SSF47413">
    <property type="entry name" value="lambda repressor-like DNA-binding domains"/>
    <property type="match status" value="1"/>
</dbReference>
<name>A0A239CGZ7_9ACTN</name>
<dbReference type="EMBL" id="FZNR01000011">
    <property type="protein sequence ID" value="SNS18938.1"/>
    <property type="molecule type" value="Genomic_DNA"/>
</dbReference>
<keyword evidence="3" id="KW-1185">Reference proteome</keyword>
<dbReference type="RefSeq" id="WP_089296009.1">
    <property type="nucleotide sequence ID" value="NZ_BOMU01000075.1"/>
</dbReference>
<proteinExistence type="predicted"/>
<gene>
    <name evidence="2" type="ORF">SAMN06264365_111159</name>
</gene>
<dbReference type="Pfam" id="PF13560">
    <property type="entry name" value="HTH_31"/>
    <property type="match status" value="1"/>
</dbReference>
<dbReference type="AlphaFoldDB" id="A0A239CGZ7"/>
<dbReference type="CDD" id="cd00093">
    <property type="entry name" value="HTH_XRE"/>
    <property type="match status" value="1"/>
</dbReference>